<reference evidence="2 3" key="1">
    <citation type="submission" date="2019-06" db="EMBL/GenBank/DDBJ databases">
        <title>A novel bacterium of genus Amaricoccus, isolated from marine sediment.</title>
        <authorList>
            <person name="Huang H."/>
            <person name="Mo K."/>
            <person name="Hu Y."/>
        </authorList>
    </citation>
    <scope>NUCLEOTIDE SEQUENCE [LARGE SCALE GENOMIC DNA]</scope>
    <source>
        <strain evidence="2 3">HB172011</strain>
    </source>
</reference>
<keyword evidence="3" id="KW-1185">Reference proteome</keyword>
<sequence length="56" mass="6441">MTTRHHPRAPGTFLGRLAREARFRRDIARLEALDDHLLRDIGVARPGIRRAVRGQD</sequence>
<dbReference type="OrthoDB" id="7876746at2"/>
<protein>
    <submittedName>
        <fullName evidence="2">DUF1127 domain-containing protein</fullName>
    </submittedName>
</protein>
<dbReference type="Pfam" id="PF06568">
    <property type="entry name" value="YjiS-like"/>
    <property type="match status" value="1"/>
</dbReference>
<evidence type="ECO:0000313" key="2">
    <source>
        <dbReference type="EMBL" id="TPE48986.1"/>
    </source>
</evidence>
<dbReference type="AlphaFoldDB" id="A0A501WT65"/>
<gene>
    <name evidence="2" type="ORF">FJM51_16300</name>
</gene>
<feature type="domain" description="YjiS-like" evidence="1">
    <location>
        <begin position="14"/>
        <end position="45"/>
    </location>
</feature>
<dbReference type="InterPro" id="IPR009506">
    <property type="entry name" value="YjiS-like"/>
</dbReference>
<evidence type="ECO:0000313" key="3">
    <source>
        <dbReference type="Proteomes" id="UP000319255"/>
    </source>
</evidence>
<comment type="caution">
    <text evidence="2">The sequence shown here is derived from an EMBL/GenBank/DDBJ whole genome shotgun (WGS) entry which is preliminary data.</text>
</comment>
<accession>A0A501WT65</accession>
<evidence type="ECO:0000259" key="1">
    <source>
        <dbReference type="Pfam" id="PF06568"/>
    </source>
</evidence>
<dbReference type="RefSeq" id="WP_140455203.1">
    <property type="nucleotide sequence ID" value="NZ_VFRP01000018.1"/>
</dbReference>
<organism evidence="2 3">
    <name type="scientific">Amaricoccus solimangrovi</name>
    <dbReference type="NCBI Taxonomy" id="2589815"/>
    <lineage>
        <taxon>Bacteria</taxon>
        <taxon>Pseudomonadati</taxon>
        <taxon>Pseudomonadota</taxon>
        <taxon>Alphaproteobacteria</taxon>
        <taxon>Rhodobacterales</taxon>
        <taxon>Paracoccaceae</taxon>
        <taxon>Amaricoccus</taxon>
    </lineage>
</organism>
<dbReference type="Proteomes" id="UP000319255">
    <property type="component" value="Unassembled WGS sequence"/>
</dbReference>
<proteinExistence type="predicted"/>
<name>A0A501WT65_9RHOB</name>
<dbReference type="EMBL" id="VFRP01000018">
    <property type="protein sequence ID" value="TPE48986.1"/>
    <property type="molecule type" value="Genomic_DNA"/>
</dbReference>